<accession>A0A2A2JIL0</accession>
<dbReference type="GO" id="GO:0012505">
    <property type="term" value="C:endomembrane system"/>
    <property type="evidence" value="ECO:0007669"/>
    <property type="project" value="UniProtKB-SubCell"/>
</dbReference>
<feature type="transmembrane region" description="Helical" evidence="5">
    <location>
        <begin position="132"/>
        <end position="158"/>
    </location>
</feature>
<comment type="caution">
    <text evidence="6">The sequence shown here is derived from an EMBL/GenBank/DDBJ whole genome shotgun (WGS) entry which is preliminary data.</text>
</comment>
<dbReference type="PANTHER" id="PTHR12479">
    <property type="entry name" value="LYSOSOMAL-ASSOCIATED TRANSMEMBRANE PROTEIN"/>
    <property type="match status" value="1"/>
</dbReference>
<keyword evidence="2 5" id="KW-0812">Transmembrane</keyword>
<dbReference type="EMBL" id="LIAE01010411">
    <property type="protein sequence ID" value="PAV61507.1"/>
    <property type="molecule type" value="Genomic_DNA"/>
</dbReference>
<dbReference type="AlphaFoldDB" id="A0A2A2JIL0"/>
<comment type="subcellular location">
    <subcellularLocation>
        <location evidence="1">Endomembrane system</location>
        <topology evidence="1">Multi-pass membrane protein</topology>
    </subcellularLocation>
</comment>
<organism evidence="6 7">
    <name type="scientific">Diploscapter pachys</name>
    <dbReference type="NCBI Taxonomy" id="2018661"/>
    <lineage>
        <taxon>Eukaryota</taxon>
        <taxon>Metazoa</taxon>
        <taxon>Ecdysozoa</taxon>
        <taxon>Nematoda</taxon>
        <taxon>Chromadorea</taxon>
        <taxon>Rhabditida</taxon>
        <taxon>Rhabditina</taxon>
        <taxon>Rhabditomorpha</taxon>
        <taxon>Rhabditoidea</taxon>
        <taxon>Rhabditidae</taxon>
        <taxon>Diploscapter</taxon>
    </lineage>
</organism>
<reference evidence="6 7" key="1">
    <citation type="journal article" date="2017" name="Curr. Biol.">
        <title>Genome architecture and evolution of a unichromosomal asexual nematode.</title>
        <authorList>
            <person name="Fradin H."/>
            <person name="Zegar C."/>
            <person name="Gutwein M."/>
            <person name="Lucas J."/>
            <person name="Kovtun M."/>
            <person name="Corcoran D."/>
            <person name="Baugh L.R."/>
            <person name="Kiontke K."/>
            <person name="Gunsalus K."/>
            <person name="Fitch D.H."/>
            <person name="Piano F."/>
        </authorList>
    </citation>
    <scope>NUCLEOTIDE SEQUENCE [LARGE SCALE GENOMIC DNA]</scope>
    <source>
        <strain evidence="6">PF1309</strain>
    </source>
</reference>
<dbReference type="GO" id="GO:0005765">
    <property type="term" value="C:lysosomal membrane"/>
    <property type="evidence" value="ECO:0007669"/>
    <property type="project" value="TreeGrafter"/>
</dbReference>
<evidence type="ECO:0000256" key="5">
    <source>
        <dbReference type="SAM" id="Phobius"/>
    </source>
</evidence>
<protein>
    <submittedName>
        <fullName evidence="6">Uncharacterized protein</fullName>
    </submittedName>
</protein>
<keyword evidence="4 5" id="KW-0472">Membrane</keyword>
<evidence type="ECO:0000313" key="6">
    <source>
        <dbReference type="EMBL" id="PAV61507.1"/>
    </source>
</evidence>
<dbReference type="PANTHER" id="PTHR12479:SF10">
    <property type="entry name" value="LYSOSOMAL-ASSOCIATED TRANSMEMBRANE PROTEIN"/>
    <property type="match status" value="1"/>
</dbReference>
<feature type="transmembrane region" description="Helical" evidence="5">
    <location>
        <begin position="178"/>
        <end position="198"/>
    </location>
</feature>
<keyword evidence="3 5" id="KW-1133">Transmembrane helix</keyword>
<proteinExistence type="predicted"/>
<evidence type="ECO:0000256" key="4">
    <source>
        <dbReference type="ARBA" id="ARBA00023136"/>
    </source>
</evidence>
<name>A0A2A2JIL0_9BILA</name>
<sequence length="217" mass="24120">MSSYGMTEKARLLNQSPDGQQQSGGVSGGQYYRQPIQPQNYVHMEWFNHNDDKYKCCCSSAHVTNGAMSFGVLYLIAALLNLFKLAGYIQPDDRFSNSGYVLPTSTMESCLSEILACICILLVGICTQKSHLLIPFLVLLGVHMLCTFVSLLVILFQADSMDGMNSAQFMNLHAIMTVVYITALAIEVWAFNVVYGCLKYFSDMKKVSYCTPVNNPV</sequence>
<feature type="transmembrane region" description="Helical" evidence="5">
    <location>
        <begin position="101"/>
        <end position="125"/>
    </location>
</feature>
<keyword evidence="7" id="KW-1185">Reference proteome</keyword>
<evidence type="ECO:0000256" key="1">
    <source>
        <dbReference type="ARBA" id="ARBA00004127"/>
    </source>
</evidence>
<evidence type="ECO:0000256" key="2">
    <source>
        <dbReference type="ARBA" id="ARBA00022692"/>
    </source>
</evidence>
<dbReference type="InterPro" id="IPR051115">
    <property type="entry name" value="LAPTM_transporter"/>
</dbReference>
<gene>
    <name evidence="6" type="ORF">WR25_10098</name>
</gene>
<dbReference type="Proteomes" id="UP000218231">
    <property type="component" value="Unassembled WGS sequence"/>
</dbReference>
<evidence type="ECO:0000313" key="7">
    <source>
        <dbReference type="Proteomes" id="UP000218231"/>
    </source>
</evidence>
<evidence type="ECO:0000256" key="3">
    <source>
        <dbReference type="ARBA" id="ARBA00022989"/>
    </source>
</evidence>
<feature type="transmembrane region" description="Helical" evidence="5">
    <location>
        <begin position="70"/>
        <end position="89"/>
    </location>
</feature>